<dbReference type="GO" id="GO:0016740">
    <property type="term" value="F:transferase activity"/>
    <property type="evidence" value="ECO:0007669"/>
    <property type="project" value="UniProtKB-KW"/>
</dbReference>
<dbReference type="Pfam" id="PF00107">
    <property type="entry name" value="ADH_zinc_N"/>
    <property type="match status" value="1"/>
</dbReference>
<dbReference type="SUPFAM" id="SSF47336">
    <property type="entry name" value="ACP-like"/>
    <property type="match status" value="1"/>
</dbReference>
<proteinExistence type="predicted"/>
<evidence type="ECO:0000256" key="3">
    <source>
        <dbReference type="ARBA" id="ARBA00022679"/>
    </source>
</evidence>
<dbReference type="Pfam" id="PF08240">
    <property type="entry name" value="ADH_N"/>
    <property type="match status" value="1"/>
</dbReference>
<dbReference type="GO" id="GO:0044550">
    <property type="term" value="P:secondary metabolite biosynthetic process"/>
    <property type="evidence" value="ECO:0007669"/>
    <property type="project" value="UniProtKB-ARBA"/>
</dbReference>
<dbReference type="InterPro" id="IPR013149">
    <property type="entry name" value="ADH-like_C"/>
</dbReference>
<keyword evidence="5" id="KW-0511">Multifunctional enzyme</keyword>
<dbReference type="SUPFAM" id="SSF50129">
    <property type="entry name" value="GroES-like"/>
    <property type="match status" value="1"/>
</dbReference>
<dbReference type="InterPro" id="IPR036291">
    <property type="entry name" value="NAD(P)-bd_dom_sf"/>
</dbReference>
<dbReference type="eggNOG" id="KOG1202">
    <property type="taxonomic scope" value="Eukaryota"/>
</dbReference>
<dbReference type="OrthoDB" id="329835at2759"/>
<evidence type="ECO:0000259" key="7">
    <source>
        <dbReference type="SMART" id="SM00829"/>
    </source>
</evidence>
<dbReference type="InterPro" id="IPR050444">
    <property type="entry name" value="Polyketide_Synthase"/>
</dbReference>
<feature type="domain" description="Ketoreductase" evidence="6">
    <location>
        <begin position="511"/>
        <end position="666"/>
    </location>
</feature>
<evidence type="ECO:0000256" key="2">
    <source>
        <dbReference type="ARBA" id="ARBA00022553"/>
    </source>
</evidence>
<evidence type="ECO:0000256" key="1">
    <source>
        <dbReference type="ARBA" id="ARBA00022450"/>
    </source>
</evidence>
<dbReference type="KEGG" id="ela:UCREL1_2980"/>
<dbReference type="InterPro" id="IPR057326">
    <property type="entry name" value="KR_dom"/>
</dbReference>
<dbReference type="GO" id="GO:0008270">
    <property type="term" value="F:zinc ion binding"/>
    <property type="evidence" value="ECO:0007669"/>
    <property type="project" value="InterPro"/>
</dbReference>
<dbReference type="InterPro" id="IPR036736">
    <property type="entry name" value="ACP-like_sf"/>
</dbReference>
<evidence type="ECO:0000313" key="9">
    <source>
        <dbReference type="Proteomes" id="UP000012174"/>
    </source>
</evidence>
<keyword evidence="2" id="KW-0597">Phosphoprotein</keyword>
<dbReference type="OMA" id="CHANFMA"/>
<dbReference type="Gene3D" id="3.90.180.10">
    <property type="entry name" value="Medium-chain alcohol dehydrogenases, catalytic domain"/>
    <property type="match status" value="1"/>
</dbReference>
<dbReference type="InterPro" id="IPR020843">
    <property type="entry name" value="ER"/>
</dbReference>
<protein>
    <submittedName>
        <fullName evidence="8">Putative polyketide synthase protein</fullName>
    </submittedName>
</protein>
<dbReference type="InterPro" id="IPR056501">
    <property type="entry name" value="NAD-bd_HRPKS_sdrA"/>
</dbReference>
<sequence>MVSERRQTPKRSKCAVVMVNRTGQQSELDLKIHETMESYFGDTVPLIGLSEVNHDSIPPRSVIISTIESEDPILNTINEEQMRSVKTITDRASLILWVCHANFMAGVNPEFAPVLGLSRGVMLEQPSLRFAVFDVDNTLANTGHTAHNACKIVDQLIKNHDPELELSQKEQIIHSNRWEPFEELNTQFHLKQNRELLEMPIQKSGCFQLQISHPGQMDTIHYVSSKHSTPLPDDHVEIEVKSVGINAKDIYVLSAKVDTQNTSCSCECAGIIINMGSNVVGLQPGDRAVAMAPGHFASRERLPQWAVCKLEHNEDFTTASTIPIAFSTAIYGLIYRANLQSGESILIHSAAGGVGLAAIQLAKHIGAENFATVGNELKSQFLVNEFGLDPTRIFNSRDALFLPAIMKATDGNGVDVVLNSLTGELLRSSFEACADFGRFVEICKRDILDHGSLNMVTFGKNVSFMAFDLSNLFYSQKRGHHSLWQKLLMESMNLIRQGIAKPCSTIETFRASEVTQAFRHFSLEAKILVNGARKQGVHVEVIQGDVSKYDDVEKYIQQAPFPIGGVIHAAMGLSEALWSSMSPTSWHTSIAPKARGSWNLHNALEKDGRDSLLDFFIVTSSISGTVGTATESNYCAANSFLDAFARYRKRLGRPAISIGYGMIAEVGYLHEHPDIEALLKRKGVHSITEDKLLQILDLAIAHQSPSTSVSHYGDFVDAHILTGIEFSGLKEQRDRGFEGDNHVLADPRACLLAAAFTRGTHSHSSNRVAPFTSHSLPPEVAKVLASGGSTASVFDAVQGIVANKIANLILLPVEQLGREQKLGEYGIDSMLAAEFRTSILHVLEVDVPFMTLLDKQTSVRSLTDIIVVELESRKETT</sequence>
<dbReference type="FunFam" id="3.40.50.720:FF:000209">
    <property type="entry name" value="Polyketide synthase Pks12"/>
    <property type="match status" value="1"/>
</dbReference>
<name>M7TJ64_EUTLA</name>
<keyword evidence="3" id="KW-0808">Transferase</keyword>
<gene>
    <name evidence="8" type="ORF">UCREL1_2980</name>
</gene>
<dbReference type="CDD" id="cd05195">
    <property type="entry name" value="enoyl_red"/>
    <property type="match status" value="1"/>
</dbReference>
<dbReference type="Gene3D" id="3.40.50.720">
    <property type="entry name" value="NAD(P)-binding Rossmann-like Domain"/>
    <property type="match status" value="2"/>
</dbReference>
<reference evidence="9" key="1">
    <citation type="journal article" date="2013" name="Genome Announc.">
        <title>Draft genome sequence of the grapevine dieback fungus Eutypa lata UCR-EL1.</title>
        <authorList>
            <person name="Blanco-Ulate B."/>
            <person name="Rolshausen P.E."/>
            <person name="Cantu D."/>
        </authorList>
    </citation>
    <scope>NUCLEOTIDE SEQUENCE [LARGE SCALE GENOMIC DNA]</scope>
    <source>
        <strain evidence="9">UCR-EL1</strain>
    </source>
</reference>
<dbReference type="STRING" id="1287681.M7TJ64"/>
<dbReference type="Pfam" id="PF00550">
    <property type="entry name" value="PP-binding"/>
    <property type="match status" value="1"/>
</dbReference>
<evidence type="ECO:0000259" key="6">
    <source>
        <dbReference type="SMART" id="SM00822"/>
    </source>
</evidence>
<keyword evidence="4" id="KW-0560">Oxidoreductase</keyword>
<dbReference type="AlphaFoldDB" id="M7TJ64"/>
<evidence type="ECO:0000313" key="8">
    <source>
        <dbReference type="EMBL" id="EMR69991.1"/>
    </source>
</evidence>
<dbReference type="GO" id="GO:0016491">
    <property type="term" value="F:oxidoreductase activity"/>
    <property type="evidence" value="ECO:0007669"/>
    <property type="project" value="UniProtKB-KW"/>
</dbReference>
<dbReference type="InterPro" id="IPR002364">
    <property type="entry name" value="Quin_OxRdtase/zeta-crystal_CS"/>
</dbReference>
<keyword evidence="1" id="KW-0596">Phosphopantetheine</keyword>
<keyword evidence="9" id="KW-1185">Reference proteome</keyword>
<feature type="domain" description="Enoyl reductase (ER)" evidence="7">
    <location>
        <begin position="215"/>
        <end position="529"/>
    </location>
</feature>
<dbReference type="InterPro" id="IPR013154">
    <property type="entry name" value="ADH-like_N"/>
</dbReference>
<organism evidence="8 9">
    <name type="scientific">Eutypa lata (strain UCR-EL1)</name>
    <name type="common">Grapevine dieback disease fungus</name>
    <name type="synonym">Eutypa armeniacae</name>
    <dbReference type="NCBI Taxonomy" id="1287681"/>
    <lineage>
        <taxon>Eukaryota</taxon>
        <taxon>Fungi</taxon>
        <taxon>Dikarya</taxon>
        <taxon>Ascomycota</taxon>
        <taxon>Pezizomycotina</taxon>
        <taxon>Sordariomycetes</taxon>
        <taxon>Xylariomycetidae</taxon>
        <taxon>Xylariales</taxon>
        <taxon>Diatrypaceae</taxon>
        <taxon>Eutypa</taxon>
    </lineage>
</organism>
<dbReference type="PANTHER" id="PTHR45681:SF6">
    <property type="entry name" value="POLYKETIDE SYNTHASE 37"/>
    <property type="match status" value="1"/>
</dbReference>
<dbReference type="PROSITE" id="PS01162">
    <property type="entry name" value="QOR_ZETA_CRYSTAL"/>
    <property type="match status" value="1"/>
</dbReference>
<dbReference type="PANTHER" id="PTHR45681">
    <property type="entry name" value="POLYKETIDE SYNTHASE 44-RELATED"/>
    <property type="match status" value="1"/>
</dbReference>
<dbReference type="SUPFAM" id="SSF51735">
    <property type="entry name" value="NAD(P)-binding Rossmann-fold domains"/>
    <property type="match status" value="2"/>
</dbReference>
<dbReference type="InterPro" id="IPR009081">
    <property type="entry name" value="PP-bd_ACP"/>
</dbReference>
<dbReference type="Proteomes" id="UP000012174">
    <property type="component" value="Unassembled WGS sequence"/>
</dbReference>
<dbReference type="SMART" id="SM00822">
    <property type="entry name" value="PKS_KR"/>
    <property type="match status" value="1"/>
</dbReference>
<dbReference type="Pfam" id="PF08659">
    <property type="entry name" value="KR"/>
    <property type="match status" value="1"/>
</dbReference>
<accession>M7TJ64</accession>
<dbReference type="Gene3D" id="1.10.1200.10">
    <property type="entry name" value="ACP-like"/>
    <property type="match status" value="1"/>
</dbReference>
<dbReference type="GO" id="GO:1901336">
    <property type="term" value="P:lactone biosynthetic process"/>
    <property type="evidence" value="ECO:0007669"/>
    <property type="project" value="UniProtKB-ARBA"/>
</dbReference>
<dbReference type="Pfam" id="PF23114">
    <property type="entry name" value="NAD-bd_HRPKS_sdrA"/>
    <property type="match status" value="1"/>
</dbReference>
<dbReference type="InterPro" id="IPR011032">
    <property type="entry name" value="GroES-like_sf"/>
</dbReference>
<dbReference type="SMART" id="SM00829">
    <property type="entry name" value="PKS_ER"/>
    <property type="match status" value="1"/>
</dbReference>
<evidence type="ECO:0000256" key="5">
    <source>
        <dbReference type="ARBA" id="ARBA00023268"/>
    </source>
</evidence>
<dbReference type="HOGENOM" id="CLU_000022_38_3_1"/>
<dbReference type="InterPro" id="IPR013968">
    <property type="entry name" value="PKS_KR"/>
</dbReference>
<evidence type="ECO:0000256" key="4">
    <source>
        <dbReference type="ARBA" id="ARBA00023002"/>
    </source>
</evidence>
<dbReference type="EMBL" id="KB705985">
    <property type="protein sequence ID" value="EMR69991.1"/>
    <property type="molecule type" value="Genomic_DNA"/>
</dbReference>